<dbReference type="InterPro" id="IPR005135">
    <property type="entry name" value="Endo/exonuclease/phosphatase"/>
</dbReference>
<feature type="domain" description="Endonuclease/exonuclease/phosphatase" evidence="2">
    <location>
        <begin position="90"/>
        <end position="205"/>
    </location>
</feature>
<dbReference type="InterPro" id="IPR036691">
    <property type="entry name" value="Endo/exonu/phosph_ase_sf"/>
</dbReference>
<comment type="caution">
    <text evidence="3">The sequence shown here is derived from an EMBL/GenBank/DDBJ whole genome shotgun (WGS) entry which is preliminary data.</text>
</comment>
<name>A0A9J6B395_SOLCO</name>
<dbReference type="AlphaFoldDB" id="A0A9J6B395"/>
<evidence type="ECO:0000313" key="3">
    <source>
        <dbReference type="EMBL" id="KAG5631198.1"/>
    </source>
</evidence>
<dbReference type="GO" id="GO:0003824">
    <property type="term" value="F:catalytic activity"/>
    <property type="evidence" value="ECO:0007669"/>
    <property type="project" value="InterPro"/>
</dbReference>
<gene>
    <name evidence="3" type="ORF">H5410_002915</name>
</gene>
<feature type="region of interest" description="Disordered" evidence="1">
    <location>
        <begin position="1"/>
        <end position="30"/>
    </location>
</feature>
<dbReference type="Proteomes" id="UP000824120">
    <property type="component" value="Chromosome 1"/>
</dbReference>
<evidence type="ECO:0000313" key="4">
    <source>
        <dbReference type="Proteomes" id="UP000824120"/>
    </source>
</evidence>
<dbReference type="OrthoDB" id="1224909at2759"/>
<dbReference type="PANTHER" id="PTHR33710">
    <property type="entry name" value="BNAC02G09200D PROTEIN"/>
    <property type="match status" value="1"/>
</dbReference>
<organism evidence="3 4">
    <name type="scientific">Solanum commersonii</name>
    <name type="common">Commerson's wild potato</name>
    <name type="synonym">Commerson's nightshade</name>
    <dbReference type="NCBI Taxonomy" id="4109"/>
    <lineage>
        <taxon>Eukaryota</taxon>
        <taxon>Viridiplantae</taxon>
        <taxon>Streptophyta</taxon>
        <taxon>Embryophyta</taxon>
        <taxon>Tracheophyta</taxon>
        <taxon>Spermatophyta</taxon>
        <taxon>Magnoliopsida</taxon>
        <taxon>eudicotyledons</taxon>
        <taxon>Gunneridae</taxon>
        <taxon>Pentapetalae</taxon>
        <taxon>asterids</taxon>
        <taxon>lamiids</taxon>
        <taxon>Solanales</taxon>
        <taxon>Solanaceae</taxon>
        <taxon>Solanoideae</taxon>
        <taxon>Solaneae</taxon>
        <taxon>Solanum</taxon>
    </lineage>
</organism>
<dbReference type="Gene3D" id="3.60.10.10">
    <property type="entry name" value="Endonuclease/exonuclease/phosphatase"/>
    <property type="match status" value="1"/>
</dbReference>
<reference evidence="3 4" key="1">
    <citation type="submission" date="2020-09" db="EMBL/GenBank/DDBJ databases">
        <title>De no assembly of potato wild relative species, Solanum commersonii.</title>
        <authorList>
            <person name="Cho K."/>
        </authorList>
    </citation>
    <scope>NUCLEOTIDE SEQUENCE [LARGE SCALE GENOMIC DNA]</scope>
    <source>
        <strain evidence="3">LZ3.2</strain>
        <tissue evidence="3">Leaf</tissue>
    </source>
</reference>
<proteinExistence type="predicted"/>
<dbReference type="EMBL" id="JACXVP010000001">
    <property type="protein sequence ID" value="KAG5631198.1"/>
    <property type="molecule type" value="Genomic_DNA"/>
</dbReference>
<protein>
    <recommendedName>
        <fullName evidence="2">Endonuclease/exonuclease/phosphatase domain-containing protein</fullName>
    </recommendedName>
</protein>
<dbReference type="Pfam" id="PF03372">
    <property type="entry name" value="Exo_endo_phos"/>
    <property type="match status" value="1"/>
</dbReference>
<evidence type="ECO:0000256" key="1">
    <source>
        <dbReference type="SAM" id="MobiDB-lite"/>
    </source>
</evidence>
<keyword evidence="4" id="KW-1185">Reference proteome</keyword>
<dbReference type="PANTHER" id="PTHR33710:SF79">
    <property type="entry name" value="OS06G0205337 PROTEIN"/>
    <property type="match status" value="1"/>
</dbReference>
<dbReference type="SUPFAM" id="SSF56219">
    <property type="entry name" value="DNase I-like"/>
    <property type="match status" value="1"/>
</dbReference>
<sequence length="324" mass="37153">MVPSEGGFPSANNLHMGVGESNELSSNLQATRGPVDVQAITMGKRRSAPNEALHALVTHQVLQEKVQTSNQENISREDSNEINIEDGEEEETVERLRLWKDIYAIGDNHSLPWMVGGDFNVVMGEEEKIGGLPVYLHEYEDFSFCINSCELNDLHFSGIPFTWWNGRADEECIFKRLDRVVANQAMHDMVGNMEVMHLARTGSDHAPLLLTTGGPVPNFSKPFRFLKFWTESDDFTEVVRQSWEADISENVFVQWKMRQKKTKLALAKWSRAKFGDIFKQLQIREKIVRLKEELFEANPSANNRMVLQQAQAEHKLNLHYEEEF</sequence>
<accession>A0A9J6B395</accession>
<evidence type="ECO:0000259" key="2">
    <source>
        <dbReference type="Pfam" id="PF03372"/>
    </source>
</evidence>